<dbReference type="EMBL" id="JYDP01000002">
    <property type="protein sequence ID" value="KRZ18671.1"/>
    <property type="molecule type" value="Genomic_DNA"/>
</dbReference>
<name>A0A0V1I753_9BILA</name>
<proteinExistence type="predicted"/>
<organism evidence="1 2">
    <name type="scientific">Trichinella zimbabwensis</name>
    <dbReference type="NCBI Taxonomy" id="268475"/>
    <lineage>
        <taxon>Eukaryota</taxon>
        <taxon>Metazoa</taxon>
        <taxon>Ecdysozoa</taxon>
        <taxon>Nematoda</taxon>
        <taxon>Enoplea</taxon>
        <taxon>Dorylaimia</taxon>
        <taxon>Trichinellida</taxon>
        <taxon>Trichinellidae</taxon>
        <taxon>Trichinella</taxon>
    </lineage>
</organism>
<sequence length="80" mass="9607">MKWPDSSVETKLIICITNVVGIVQLHNLRIDKFFTKLLFVEICENFNTLQMDVSFFYLQMRTHCNIFKSILKYHYQRQSS</sequence>
<gene>
    <name evidence="1" type="ORF">T11_2652</name>
</gene>
<evidence type="ECO:0000313" key="2">
    <source>
        <dbReference type="Proteomes" id="UP000055024"/>
    </source>
</evidence>
<protein>
    <submittedName>
        <fullName evidence="1">Uncharacterized protein</fullName>
    </submittedName>
</protein>
<evidence type="ECO:0000313" key="1">
    <source>
        <dbReference type="EMBL" id="KRZ18671.1"/>
    </source>
</evidence>
<reference evidence="1 2" key="1">
    <citation type="submission" date="2015-01" db="EMBL/GenBank/DDBJ databases">
        <title>Evolution of Trichinella species and genotypes.</title>
        <authorList>
            <person name="Korhonen P.K."/>
            <person name="Edoardo P."/>
            <person name="Giuseppe L.R."/>
            <person name="Gasser R.B."/>
        </authorList>
    </citation>
    <scope>NUCLEOTIDE SEQUENCE [LARGE SCALE GENOMIC DNA]</scope>
    <source>
        <strain evidence="1">ISS1029</strain>
    </source>
</reference>
<keyword evidence="2" id="KW-1185">Reference proteome</keyword>
<dbReference type="Proteomes" id="UP000055024">
    <property type="component" value="Unassembled WGS sequence"/>
</dbReference>
<dbReference type="AlphaFoldDB" id="A0A0V1I753"/>
<comment type="caution">
    <text evidence="1">The sequence shown here is derived from an EMBL/GenBank/DDBJ whole genome shotgun (WGS) entry which is preliminary data.</text>
</comment>
<accession>A0A0V1I753</accession>